<name>A0A8J4QED2_9ROSI</name>
<proteinExistence type="predicted"/>
<accession>A0A8J4QED2</accession>
<organism evidence="1 2">
    <name type="scientific">Castanea mollissima</name>
    <name type="common">Chinese chestnut</name>
    <dbReference type="NCBI Taxonomy" id="60419"/>
    <lineage>
        <taxon>Eukaryota</taxon>
        <taxon>Viridiplantae</taxon>
        <taxon>Streptophyta</taxon>
        <taxon>Embryophyta</taxon>
        <taxon>Tracheophyta</taxon>
        <taxon>Spermatophyta</taxon>
        <taxon>Magnoliopsida</taxon>
        <taxon>eudicotyledons</taxon>
        <taxon>Gunneridae</taxon>
        <taxon>Pentapetalae</taxon>
        <taxon>rosids</taxon>
        <taxon>fabids</taxon>
        <taxon>Fagales</taxon>
        <taxon>Fagaceae</taxon>
        <taxon>Castanea</taxon>
    </lineage>
</organism>
<comment type="caution">
    <text evidence="1">The sequence shown here is derived from an EMBL/GenBank/DDBJ whole genome shotgun (WGS) entry which is preliminary data.</text>
</comment>
<protein>
    <submittedName>
        <fullName evidence="1">Uncharacterized protein</fullName>
    </submittedName>
</protein>
<keyword evidence="2" id="KW-1185">Reference proteome</keyword>
<reference evidence="1" key="1">
    <citation type="submission" date="2020-03" db="EMBL/GenBank/DDBJ databases">
        <title>Castanea mollissima Vanexum genome sequencing.</title>
        <authorList>
            <person name="Staton M."/>
        </authorList>
    </citation>
    <scope>NUCLEOTIDE SEQUENCE</scope>
    <source>
        <tissue evidence="1">Leaf</tissue>
    </source>
</reference>
<dbReference type="AlphaFoldDB" id="A0A8J4QED2"/>
<evidence type="ECO:0000313" key="2">
    <source>
        <dbReference type="Proteomes" id="UP000737018"/>
    </source>
</evidence>
<gene>
    <name evidence="1" type="ORF">CMV_025501</name>
</gene>
<dbReference type="Proteomes" id="UP000737018">
    <property type="component" value="Unassembled WGS sequence"/>
</dbReference>
<evidence type="ECO:0000313" key="1">
    <source>
        <dbReference type="EMBL" id="KAF3948515.1"/>
    </source>
</evidence>
<dbReference type="EMBL" id="JRKL02006760">
    <property type="protein sequence ID" value="KAF3948515.1"/>
    <property type="molecule type" value="Genomic_DNA"/>
</dbReference>
<sequence>MPSRVADCKEATRERNFQPIIIMQIWMQILVRKYICGHAQLMHKELGSELKREESELVIKLILDRILQKKGANRLVHYPRPT</sequence>